<gene>
    <name evidence="1" type="ORF">MANES_17G013701v8</name>
</gene>
<evidence type="ECO:0000313" key="2">
    <source>
        <dbReference type="Proteomes" id="UP000091857"/>
    </source>
</evidence>
<accession>A0ACB7G2J5</accession>
<proteinExistence type="predicted"/>
<name>A0ACB7G2J5_MANES</name>
<comment type="caution">
    <text evidence="1">The sequence shown here is derived from an EMBL/GenBank/DDBJ whole genome shotgun (WGS) entry which is preliminary data.</text>
</comment>
<organism evidence="1 2">
    <name type="scientific">Manihot esculenta</name>
    <name type="common">Cassava</name>
    <name type="synonym">Jatropha manihot</name>
    <dbReference type="NCBI Taxonomy" id="3983"/>
    <lineage>
        <taxon>Eukaryota</taxon>
        <taxon>Viridiplantae</taxon>
        <taxon>Streptophyta</taxon>
        <taxon>Embryophyta</taxon>
        <taxon>Tracheophyta</taxon>
        <taxon>Spermatophyta</taxon>
        <taxon>Magnoliopsida</taxon>
        <taxon>eudicotyledons</taxon>
        <taxon>Gunneridae</taxon>
        <taxon>Pentapetalae</taxon>
        <taxon>rosids</taxon>
        <taxon>fabids</taxon>
        <taxon>Malpighiales</taxon>
        <taxon>Euphorbiaceae</taxon>
        <taxon>Crotonoideae</taxon>
        <taxon>Manihoteae</taxon>
        <taxon>Manihot</taxon>
    </lineage>
</organism>
<reference evidence="2" key="1">
    <citation type="journal article" date="2016" name="Nat. Biotechnol.">
        <title>Sequencing wild and cultivated cassava and related species reveals extensive interspecific hybridization and genetic diversity.</title>
        <authorList>
            <person name="Bredeson J.V."/>
            <person name="Lyons J.B."/>
            <person name="Prochnik S.E."/>
            <person name="Wu G.A."/>
            <person name="Ha C.M."/>
            <person name="Edsinger-Gonzales E."/>
            <person name="Grimwood J."/>
            <person name="Schmutz J."/>
            <person name="Rabbi I.Y."/>
            <person name="Egesi C."/>
            <person name="Nauluvula P."/>
            <person name="Lebot V."/>
            <person name="Ndunguru J."/>
            <person name="Mkamilo G."/>
            <person name="Bart R.S."/>
            <person name="Setter T.L."/>
            <person name="Gleadow R.M."/>
            <person name="Kulakow P."/>
            <person name="Ferguson M.E."/>
            <person name="Rounsley S."/>
            <person name="Rokhsar D.S."/>
        </authorList>
    </citation>
    <scope>NUCLEOTIDE SEQUENCE [LARGE SCALE GENOMIC DNA]</scope>
    <source>
        <strain evidence="2">cv. AM560-2</strain>
    </source>
</reference>
<dbReference type="EMBL" id="CM004403">
    <property type="protein sequence ID" value="KAG8634116.1"/>
    <property type="molecule type" value="Genomic_DNA"/>
</dbReference>
<evidence type="ECO:0000313" key="1">
    <source>
        <dbReference type="EMBL" id="KAG8634116.1"/>
    </source>
</evidence>
<protein>
    <submittedName>
        <fullName evidence="1">Uncharacterized protein</fullName>
    </submittedName>
</protein>
<keyword evidence="2" id="KW-1185">Reference proteome</keyword>
<dbReference type="Proteomes" id="UP000091857">
    <property type="component" value="Chromosome 17"/>
</dbReference>
<sequence length="95" mass="11292">MFWTGQVTHLNQNPAEGEEPFFILPHQHPNNFYKRLMKNRWVLGLFTSHIKYSPLISLFSTSTFKELFISIVRVAEMRFVNLETPQIWLDRIPSI</sequence>